<protein>
    <submittedName>
        <fullName evidence="2">Uncharacterized protein</fullName>
    </submittedName>
</protein>
<keyword evidence="3" id="KW-1185">Reference proteome</keyword>
<name>A0A8T2H2V6_ARASU</name>
<gene>
    <name evidence="2" type="ORF">ISN44_As01g011050</name>
</gene>
<comment type="caution">
    <text evidence="2">The sequence shown here is derived from an EMBL/GenBank/DDBJ whole genome shotgun (WGS) entry which is preliminary data.</text>
</comment>
<organism evidence="2 3">
    <name type="scientific">Arabidopsis suecica</name>
    <name type="common">Swedish thale-cress</name>
    <name type="synonym">Cardaminopsis suecica</name>
    <dbReference type="NCBI Taxonomy" id="45249"/>
    <lineage>
        <taxon>Eukaryota</taxon>
        <taxon>Viridiplantae</taxon>
        <taxon>Streptophyta</taxon>
        <taxon>Embryophyta</taxon>
        <taxon>Tracheophyta</taxon>
        <taxon>Spermatophyta</taxon>
        <taxon>Magnoliopsida</taxon>
        <taxon>eudicotyledons</taxon>
        <taxon>Gunneridae</taxon>
        <taxon>Pentapetalae</taxon>
        <taxon>rosids</taxon>
        <taxon>malvids</taxon>
        <taxon>Brassicales</taxon>
        <taxon>Brassicaceae</taxon>
        <taxon>Camelineae</taxon>
        <taxon>Arabidopsis</taxon>
    </lineage>
</organism>
<dbReference type="OrthoDB" id="1933849at2759"/>
<sequence length="116" mass="13015">MEGRGKVNMINGGDGTRKGGREHISRPIPKRGQVKVGILLGDHRRQVTGENKAQPSGTKSIRTQSHTISVSKAIQSFDYSQSLNKKKYLKILYFSCSLIPRYPRIMDIIIINTYAL</sequence>
<feature type="region of interest" description="Disordered" evidence="1">
    <location>
        <begin position="1"/>
        <end position="27"/>
    </location>
</feature>
<dbReference type="AlphaFoldDB" id="A0A8T2H2V6"/>
<proteinExistence type="predicted"/>
<reference evidence="2 3" key="1">
    <citation type="submission" date="2020-12" db="EMBL/GenBank/DDBJ databases">
        <title>Concerted genomic and epigenomic changes stabilize Arabidopsis allopolyploids.</title>
        <authorList>
            <person name="Chen Z."/>
        </authorList>
    </citation>
    <scope>NUCLEOTIDE SEQUENCE [LARGE SCALE GENOMIC DNA]</scope>
    <source>
        <strain evidence="2">As9502</strain>
        <tissue evidence="2">Leaf</tissue>
    </source>
</reference>
<feature type="compositionally biased region" description="Basic and acidic residues" evidence="1">
    <location>
        <begin position="15"/>
        <end position="25"/>
    </location>
</feature>
<evidence type="ECO:0000313" key="3">
    <source>
        <dbReference type="Proteomes" id="UP000694251"/>
    </source>
</evidence>
<accession>A0A8T2H2V6</accession>
<evidence type="ECO:0000313" key="2">
    <source>
        <dbReference type="EMBL" id="KAG7653886.1"/>
    </source>
</evidence>
<dbReference type="EMBL" id="JAEFBJ010000001">
    <property type="protein sequence ID" value="KAG7653886.1"/>
    <property type="molecule type" value="Genomic_DNA"/>
</dbReference>
<dbReference type="Proteomes" id="UP000694251">
    <property type="component" value="Chromosome 1"/>
</dbReference>
<evidence type="ECO:0000256" key="1">
    <source>
        <dbReference type="SAM" id="MobiDB-lite"/>
    </source>
</evidence>